<sequence>MLKYPPKNRNYFYGYRTRQSMESQEKWDFAQTFAAREMIKQAWYMLTIATVGLFLNPEEMLSMFLSFGFILLSVIIMLVKTENKLKQKFKQAK</sequence>
<dbReference type="AlphaFoldDB" id="A0A8J2YBY5"/>
<evidence type="ECO:0000313" key="2">
    <source>
        <dbReference type="EMBL" id="GGD98909.1"/>
    </source>
</evidence>
<keyword evidence="1" id="KW-0812">Transmembrane</keyword>
<keyword evidence="1" id="KW-0472">Membrane</keyword>
<name>A0A8J2YBY5_9FLAO</name>
<evidence type="ECO:0008006" key="4">
    <source>
        <dbReference type="Google" id="ProtNLM"/>
    </source>
</evidence>
<dbReference type="InterPro" id="IPR025962">
    <property type="entry name" value="SdpI/YhfL"/>
</dbReference>
<keyword evidence="3" id="KW-1185">Reference proteome</keyword>
<keyword evidence="1" id="KW-1133">Transmembrane helix</keyword>
<evidence type="ECO:0000256" key="1">
    <source>
        <dbReference type="SAM" id="Phobius"/>
    </source>
</evidence>
<organism evidence="2 3">
    <name type="scientific">Planktosalinus lacus</name>
    <dbReference type="NCBI Taxonomy" id="1526573"/>
    <lineage>
        <taxon>Bacteria</taxon>
        <taxon>Pseudomonadati</taxon>
        <taxon>Bacteroidota</taxon>
        <taxon>Flavobacteriia</taxon>
        <taxon>Flavobacteriales</taxon>
        <taxon>Flavobacteriaceae</taxon>
        <taxon>Planktosalinus</taxon>
    </lineage>
</organism>
<gene>
    <name evidence="2" type="ORF">GCM10011312_23000</name>
</gene>
<accession>A0A8J2YBY5</accession>
<proteinExistence type="predicted"/>
<dbReference type="EMBL" id="BMGK01000010">
    <property type="protein sequence ID" value="GGD98909.1"/>
    <property type="molecule type" value="Genomic_DNA"/>
</dbReference>
<feature type="transmembrane region" description="Helical" evidence="1">
    <location>
        <begin position="61"/>
        <end position="79"/>
    </location>
</feature>
<reference evidence="2" key="1">
    <citation type="journal article" date="2014" name="Int. J. Syst. Evol. Microbiol.">
        <title>Complete genome sequence of Corynebacterium casei LMG S-19264T (=DSM 44701T), isolated from a smear-ripened cheese.</title>
        <authorList>
            <consortium name="US DOE Joint Genome Institute (JGI-PGF)"/>
            <person name="Walter F."/>
            <person name="Albersmeier A."/>
            <person name="Kalinowski J."/>
            <person name="Ruckert C."/>
        </authorList>
    </citation>
    <scope>NUCLEOTIDE SEQUENCE</scope>
    <source>
        <strain evidence="2">CGMCC 1.12924</strain>
    </source>
</reference>
<dbReference type="Pfam" id="PF13630">
    <property type="entry name" value="SdpI"/>
    <property type="match status" value="1"/>
</dbReference>
<protein>
    <recommendedName>
        <fullName evidence="4">SdpI family protein</fullName>
    </recommendedName>
</protein>
<dbReference type="Proteomes" id="UP000652231">
    <property type="component" value="Unassembled WGS sequence"/>
</dbReference>
<comment type="caution">
    <text evidence="2">The sequence shown here is derived from an EMBL/GenBank/DDBJ whole genome shotgun (WGS) entry which is preliminary data.</text>
</comment>
<reference evidence="2" key="2">
    <citation type="submission" date="2020-09" db="EMBL/GenBank/DDBJ databases">
        <authorList>
            <person name="Sun Q."/>
            <person name="Zhou Y."/>
        </authorList>
    </citation>
    <scope>NUCLEOTIDE SEQUENCE</scope>
    <source>
        <strain evidence="2">CGMCC 1.12924</strain>
    </source>
</reference>
<evidence type="ECO:0000313" key="3">
    <source>
        <dbReference type="Proteomes" id="UP000652231"/>
    </source>
</evidence>